<name>A0A419F9Y3_9BACT</name>
<dbReference type="Proteomes" id="UP000285961">
    <property type="component" value="Unassembled WGS sequence"/>
</dbReference>
<dbReference type="EMBL" id="QZKI01000004">
    <property type="protein sequence ID" value="RJP75358.1"/>
    <property type="molecule type" value="Genomic_DNA"/>
</dbReference>
<sequence>MVLPFLFDEWADLCIKRILTYFTIKNTARHGRNQTTYIGRDESRPYGVSSFMAVRAQFIAPSRMRFLFARLPVSSLSGGPFVFRRAPFVYQSFAAFATRVCDPSRLWNPLWIVVALPAEFEDSILRWSEA</sequence>
<evidence type="ECO:0000313" key="1">
    <source>
        <dbReference type="EMBL" id="RJP75358.1"/>
    </source>
</evidence>
<gene>
    <name evidence="1" type="ORF">C4532_00480</name>
</gene>
<organism evidence="1 2">
    <name type="scientific">Candidatus Abyssobacteria bacterium SURF_17</name>
    <dbReference type="NCBI Taxonomy" id="2093361"/>
    <lineage>
        <taxon>Bacteria</taxon>
        <taxon>Pseudomonadati</taxon>
        <taxon>Candidatus Hydrogenedentota</taxon>
        <taxon>Candidatus Abyssobacteria</taxon>
    </lineage>
</organism>
<evidence type="ECO:0000313" key="2">
    <source>
        <dbReference type="Proteomes" id="UP000285961"/>
    </source>
</evidence>
<proteinExistence type="predicted"/>
<accession>A0A419F9Y3</accession>
<reference evidence="1 2" key="1">
    <citation type="journal article" date="2017" name="ISME J.">
        <title>Energy and carbon metabolisms in a deep terrestrial subsurface fluid microbial community.</title>
        <authorList>
            <person name="Momper L."/>
            <person name="Jungbluth S.P."/>
            <person name="Lee M.D."/>
            <person name="Amend J.P."/>
        </authorList>
    </citation>
    <scope>NUCLEOTIDE SEQUENCE [LARGE SCALE GENOMIC DNA]</scope>
    <source>
        <strain evidence="1">SURF_17</strain>
    </source>
</reference>
<comment type="caution">
    <text evidence="1">The sequence shown here is derived from an EMBL/GenBank/DDBJ whole genome shotgun (WGS) entry which is preliminary data.</text>
</comment>
<protein>
    <submittedName>
        <fullName evidence="1">Uncharacterized protein</fullName>
    </submittedName>
</protein>
<dbReference type="AlphaFoldDB" id="A0A419F9Y3"/>